<sequence length="264" mass="31096">YKDKTIFKEWWKIPKDIHEIIAQISDNYNYDNNLNESSNKEEDNYNSADSNIDEENGSATSSKDIEDNTSEESEDFSLIEFNSYEIKNKISNLITKYPYMPTITRIICDNIQKQNLSLRDLLPNGIVNYSFLRLYNYIFEQDCFEALLWSKAEQKQYKTNLTNDEKNFICNHIKHRYYTAPNKLLLYKKKSPKINESSYSFQVVKSICDLLLYNIKGINIEYNGPSESTQNRNRGKSGPTCLPDLMVSKSFMLSNYKWEFMFCE</sequence>
<protein>
    <submittedName>
        <fullName evidence="2">9831_t:CDS:1</fullName>
    </submittedName>
</protein>
<feature type="region of interest" description="Disordered" evidence="1">
    <location>
        <begin position="35"/>
        <end position="71"/>
    </location>
</feature>
<dbReference type="Proteomes" id="UP000789405">
    <property type="component" value="Unassembled WGS sequence"/>
</dbReference>
<evidence type="ECO:0000256" key="1">
    <source>
        <dbReference type="SAM" id="MobiDB-lite"/>
    </source>
</evidence>
<comment type="caution">
    <text evidence="2">The sequence shown here is derived from an EMBL/GenBank/DDBJ whole genome shotgun (WGS) entry which is preliminary data.</text>
</comment>
<feature type="non-terminal residue" evidence="2">
    <location>
        <position position="264"/>
    </location>
</feature>
<reference evidence="2" key="1">
    <citation type="submission" date="2021-06" db="EMBL/GenBank/DDBJ databases">
        <authorList>
            <person name="Kallberg Y."/>
            <person name="Tangrot J."/>
            <person name="Rosling A."/>
        </authorList>
    </citation>
    <scope>NUCLEOTIDE SEQUENCE</scope>
    <source>
        <strain evidence="2">MA453B</strain>
    </source>
</reference>
<gene>
    <name evidence="2" type="ORF">DERYTH_LOCUS22814</name>
</gene>
<dbReference type="EMBL" id="CAJVPY010032761">
    <property type="protein sequence ID" value="CAG8798128.1"/>
    <property type="molecule type" value="Genomic_DNA"/>
</dbReference>
<dbReference type="OrthoDB" id="2437489at2759"/>
<organism evidence="2 3">
    <name type="scientific">Dentiscutata erythropus</name>
    <dbReference type="NCBI Taxonomy" id="1348616"/>
    <lineage>
        <taxon>Eukaryota</taxon>
        <taxon>Fungi</taxon>
        <taxon>Fungi incertae sedis</taxon>
        <taxon>Mucoromycota</taxon>
        <taxon>Glomeromycotina</taxon>
        <taxon>Glomeromycetes</taxon>
        <taxon>Diversisporales</taxon>
        <taxon>Gigasporaceae</taxon>
        <taxon>Dentiscutata</taxon>
    </lineage>
</organism>
<evidence type="ECO:0000313" key="3">
    <source>
        <dbReference type="Proteomes" id="UP000789405"/>
    </source>
</evidence>
<evidence type="ECO:0000313" key="2">
    <source>
        <dbReference type="EMBL" id="CAG8798128.1"/>
    </source>
</evidence>
<feature type="non-terminal residue" evidence="2">
    <location>
        <position position="1"/>
    </location>
</feature>
<keyword evidence="3" id="KW-1185">Reference proteome</keyword>
<proteinExistence type="predicted"/>
<dbReference type="AlphaFoldDB" id="A0A9N9JXB2"/>
<accession>A0A9N9JXB2</accession>
<name>A0A9N9JXB2_9GLOM</name>